<evidence type="ECO:0000313" key="1">
    <source>
        <dbReference type="Proteomes" id="UP000887580"/>
    </source>
</evidence>
<sequence length="119" mass="13205">MITCLKVWKKLKTDEMYYSAETRRLQAQMTKTMILQATVPLIFVLGPIGIAMAAAFALINIPGLGFIINSVCCWIPVVNPLVTIISVKAYRKTVVSYFKKCLFLGRKHASSIAPSSLHT</sequence>
<reference evidence="2" key="1">
    <citation type="submission" date="2022-11" db="UniProtKB">
        <authorList>
            <consortium name="WormBaseParasite"/>
        </authorList>
    </citation>
    <scope>IDENTIFICATION</scope>
</reference>
<organism evidence="1 2">
    <name type="scientific">Panagrolaimus sp. PS1159</name>
    <dbReference type="NCBI Taxonomy" id="55785"/>
    <lineage>
        <taxon>Eukaryota</taxon>
        <taxon>Metazoa</taxon>
        <taxon>Ecdysozoa</taxon>
        <taxon>Nematoda</taxon>
        <taxon>Chromadorea</taxon>
        <taxon>Rhabditida</taxon>
        <taxon>Tylenchina</taxon>
        <taxon>Panagrolaimomorpha</taxon>
        <taxon>Panagrolaimoidea</taxon>
        <taxon>Panagrolaimidae</taxon>
        <taxon>Panagrolaimus</taxon>
    </lineage>
</organism>
<name>A0AC35EVN0_9BILA</name>
<protein>
    <submittedName>
        <fullName evidence="2">G protein-coupled receptor</fullName>
    </submittedName>
</protein>
<dbReference type="WBParaSite" id="PS1159_v2.g10526.t1">
    <property type="protein sequence ID" value="PS1159_v2.g10526.t1"/>
    <property type="gene ID" value="PS1159_v2.g10526"/>
</dbReference>
<evidence type="ECO:0000313" key="2">
    <source>
        <dbReference type="WBParaSite" id="PS1159_v2.g10526.t1"/>
    </source>
</evidence>
<accession>A0AC35EVN0</accession>
<proteinExistence type="predicted"/>
<dbReference type="Proteomes" id="UP000887580">
    <property type="component" value="Unplaced"/>
</dbReference>